<keyword evidence="8" id="KW-1185">Reference proteome</keyword>
<dbReference type="GO" id="GO:0005737">
    <property type="term" value="C:cytoplasm"/>
    <property type="evidence" value="ECO:0007669"/>
    <property type="project" value="TreeGrafter"/>
</dbReference>
<proteinExistence type="inferred from homology"/>
<keyword evidence="4 6" id="KW-1133">Transmembrane helix</keyword>
<keyword evidence="5 6" id="KW-0472">Membrane</keyword>
<dbReference type="OMA" id="RANNPPE"/>
<evidence type="ECO:0000256" key="3">
    <source>
        <dbReference type="ARBA" id="ARBA00022692"/>
    </source>
</evidence>
<evidence type="ECO:0000256" key="5">
    <source>
        <dbReference type="ARBA" id="ARBA00023136"/>
    </source>
</evidence>
<dbReference type="PANTHER" id="PTHR11266">
    <property type="entry name" value="PEROXISOMAL MEMBRANE PROTEIN 2, PXMP2 MPV17"/>
    <property type="match status" value="1"/>
</dbReference>
<dbReference type="OrthoDB" id="10267969at2759"/>
<dbReference type="PANTHER" id="PTHR11266:SF17">
    <property type="entry name" value="PROTEIN MPV17"/>
    <property type="match status" value="1"/>
</dbReference>
<dbReference type="AlphaFoldDB" id="A0A8T2UNA4"/>
<dbReference type="Proteomes" id="UP000825935">
    <property type="component" value="Chromosome 6"/>
</dbReference>
<evidence type="ECO:0000256" key="2">
    <source>
        <dbReference type="ARBA" id="ARBA00006824"/>
    </source>
</evidence>
<accession>A0A8T2UNA4</accession>
<evidence type="ECO:0000313" key="7">
    <source>
        <dbReference type="EMBL" id="KAH7435005.1"/>
    </source>
</evidence>
<comment type="caution">
    <text evidence="7">The sequence shown here is derived from an EMBL/GenBank/DDBJ whole genome shotgun (WGS) entry which is preliminary data.</text>
</comment>
<dbReference type="GO" id="GO:0016020">
    <property type="term" value="C:membrane"/>
    <property type="evidence" value="ECO:0007669"/>
    <property type="project" value="UniProtKB-SubCell"/>
</dbReference>
<name>A0A8T2UNA4_CERRI</name>
<gene>
    <name evidence="7" type="ORF">KP509_06G044700</name>
</gene>
<dbReference type="InterPro" id="IPR007248">
    <property type="entry name" value="Mpv17_PMP22"/>
</dbReference>
<dbReference type="Pfam" id="PF04117">
    <property type="entry name" value="Mpv17_PMP22"/>
    <property type="match status" value="1"/>
</dbReference>
<protein>
    <submittedName>
        <fullName evidence="7">Uncharacterized protein</fullName>
    </submittedName>
</protein>
<sequence>MHVCDTAFEILAYGGNLQIWMREEWMASLPSTEEACQGRVIGMAVALHGAWGWYKMQLAARPLRTQIISSSLIWAAGDVLAQFISHCESSNARFSFTHPAKHASPVSEEAFNVDWRRVLTLGFFGAAFVAPVGHWWYESLDYVVSNQLNLPPGSIKLMSAKLAADTLILGPVHLLAFLTYMGVASGKNLEEIKEMLRKDFVPAYITEGAFWPLVQAFNFRYVPVEHQLLYVNGFCFVDSVFLSWFKYQEDAQWKKWLLSLVTPKHP</sequence>
<feature type="transmembrane region" description="Helical" evidence="6">
    <location>
        <begin position="118"/>
        <end position="137"/>
    </location>
</feature>
<organism evidence="7 8">
    <name type="scientific">Ceratopteris richardii</name>
    <name type="common">Triangle waterfern</name>
    <dbReference type="NCBI Taxonomy" id="49495"/>
    <lineage>
        <taxon>Eukaryota</taxon>
        <taxon>Viridiplantae</taxon>
        <taxon>Streptophyta</taxon>
        <taxon>Embryophyta</taxon>
        <taxon>Tracheophyta</taxon>
        <taxon>Polypodiopsida</taxon>
        <taxon>Polypodiidae</taxon>
        <taxon>Polypodiales</taxon>
        <taxon>Pteridineae</taxon>
        <taxon>Pteridaceae</taxon>
        <taxon>Parkerioideae</taxon>
        <taxon>Ceratopteris</taxon>
    </lineage>
</organism>
<evidence type="ECO:0000256" key="1">
    <source>
        <dbReference type="ARBA" id="ARBA00004141"/>
    </source>
</evidence>
<reference evidence="7" key="1">
    <citation type="submission" date="2021-08" db="EMBL/GenBank/DDBJ databases">
        <title>WGS assembly of Ceratopteris richardii.</title>
        <authorList>
            <person name="Marchant D.B."/>
            <person name="Chen G."/>
            <person name="Jenkins J."/>
            <person name="Shu S."/>
            <person name="Leebens-Mack J."/>
            <person name="Grimwood J."/>
            <person name="Schmutz J."/>
            <person name="Soltis P."/>
            <person name="Soltis D."/>
            <person name="Chen Z.-H."/>
        </authorList>
    </citation>
    <scope>NUCLEOTIDE SEQUENCE</scope>
    <source>
        <strain evidence="7">Whitten #5841</strain>
        <tissue evidence="7">Leaf</tissue>
    </source>
</reference>
<comment type="similarity">
    <text evidence="2 6">Belongs to the peroxisomal membrane protein PXMP2/4 family.</text>
</comment>
<dbReference type="EMBL" id="CM035411">
    <property type="protein sequence ID" value="KAH7435005.1"/>
    <property type="molecule type" value="Genomic_DNA"/>
</dbReference>
<comment type="subcellular location">
    <subcellularLocation>
        <location evidence="1">Membrane</location>
        <topology evidence="1">Multi-pass membrane protein</topology>
    </subcellularLocation>
</comment>
<evidence type="ECO:0000256" key="6">
    <source>
        <dbReference type="RuleBase" id="RU363053"/>
    </source>
</evidence>
<evidence type="ECO:0000313" key="8">
    <source>
        <dbReference type="Proteomes" id="UP000825935"/>
    </source>
</evidence>
<feature type="transmembrane region" description="Helical" evidence="6">
    <location>
        <begin position="157"/>
        <end position="180"/>
    </location>
</feature>
<evidence type="ECO:0000256" key="4">
    <source>
        <dbReference type="ARBA" id="ARBA00022989"/>
    </source>
</evidence>
<keyword evidence="3 6" id="KW-0812">Transmembrane</keyword>